<dbReference type="Proteomes" id="UP000503462">
    <property type="component" value="Chromosome 5"/>
</dbReference>
<reference evidence="11 12" key="1">
    <citation type="journal article" date="2016" name="Sci. Rep.">
        <title>Peltaster fructicola genome reveals evolution from an invasive phytopathogen to an ectophytic parasite.</title>
        <authorList>
            <person name="Xu C."/>
            <person name="Chen H."/>
            <person name="Gleason M.L."/>
            <person name="Xu J.R."/>
            <person name="Liu H."/>
            <person name="Zhang R."/>
            <person name="Sun G."/>
        </authorList>
    </citation>
    <scope>NUCLEOTIDE SEQUENCE [LARGE SCALE GENOMIC DNA]</scope>
    <source>
        <strain evidence="11 12">LNHT1506</strain>
    </source>
</reference>
<keyword evidence="8" id="KW-0460">Magnesium</keyword>
<dbReference type="InterPro" id="IPR003846">
    <property type="entry name" value="SelO"/>
</dbReference>
<keyword evidence="6" id="KW-0547">Nucleotide-binding</keyword>
<evidence type="ECO:0000313" key="12">
    <source>
        <dbReference type="Proteomes" id="UP000503462"/>
    </source>
</evidence>
<comment type="similarity">
    <text evidence="2">Belongs to the SELO family.</text>
</comment>
<dbReference type="Pfam" id="PF02696">
    <property type="entry name" value="SelO"/>
    <property type="match status" value="2"/>
</dbReference>
<keyword evidence="7" id="KW-0067">ATP-binding</keyword>
<evidence type="ECO:0000256" key="8">
    <source>
        <dbReference type="ARBA" id="ARBA00022842"/>
    </source>
</evidence>
<keyword evidence="4" id="KW-0548">Nucleotidyltransferase</keyword>
<evidence type="ECO:0000256" key="10">
    <source>
        <dbReference type="SAM" id="MobiDB-lite"/>
    </source>
</evidence>
<dbReference type="OrthoDB" id="10254721at2759"/>
<keyword evidence="3" id="KW-0808">Transferase</keyword>
<protein>
    <recommendedName>
        <fullName evidence="9">Selenoprotein O</fullName>
    </recommendedName>
</protein>
<dbReference type="GO" id="GO:0046872">
    <property type="term" value="F:metal ion binding"/>
    <property type="evidence" value="ECO:0007669"/>
    <property type="project" value="UniProtKB-KW"/>
</dbReference>
<dbReference type="GO" id="GO:0005524">
    <property type="term" value="F:ATP binding"/>
    <property type="evidence" value="ECO:0007669"/>
    <property type="project" value="UniProtKB-KW"/>
</dbReference>
<dbReference type="PANTHER" id="PTHR32057:SF14">
    <property type="entry name" value="PROTEIN ADENYLYLTRANSFERASE SELO, MITOCHONDRIAL"/>
    <property type="match status" value="1"/>
</dbReference>
<evidence type="ECO:0000256" key="1">
    <source>
        <dbReference type="ARBA" id="ARBA00001946"/>
    </source>
</evidence>
<keyword evidence="12" id="KW-1185">Reference proteome</keyword>
<organism evidence="11 12">
    <name type="scientific">Peltaster fructicola</name>
    <dbReference type="NCBI Taxonomy" id="286661"/>
    <lineage>
        <taxon>Eukaryota</taxon>
        <taxon>Fungi</taxon>
        <taxon>Dikarya</taxon>
        <taxon>Ascomycota</taxon>
        <taxon>Pezizomycotina</taxon>
        <taxon>Dothideomycetes</taxon>
        <taxon>Dothideomycetes incertae sedis</taxon>
        <taxon>Peltaster</taxon>
    </lineage>
</organism>
<evidence type="ECO:0000256" key="6">
    <source>
        <dbReference type="ARBA" id="ARBA00022741"/>
    </source>
</evidence>
<dbReference type="GO" id="GO:0005739">
    <property type="term" value="C:mitochondrion"/>
    <property type="evidence" value="ECO:0007669"/>
    <property type="project" value="TreeGrafter"/>
</dbReference>
<evidence type="ECO:0000256" key="9">
    <source>
        <dbReference type="ARBA" id="ARBA00031547"/>
    </source>
</evidence>
<gene>
    <name evidence="11" type="ORF">AMS68_008011</name>
</gene>
<evidence type="ECO:0000256" key="4">
    <source>
        <dbReference type="ARBA" id="ARBA00022695"/>
    </source>
</evidence>
<evidence type="ECO:0000256" key="2">
    <source>
        <dbReference type="ARBA" id="ARBA00009747"/>
    </source>
</evidence>
<evidence type="ECO:0000256" key="3">
    <source>
        <dbReference type="ARBA" id="ARBA00022679"/>
    </source>
</evidence>
<dbReference type="EMBL" id="CP051143">
    <property type="protein sequence ID" value="QIX02494.1"/>
    <property type="molecule type" value="Genomic_DNA"/>
</dbReference>
<dbReference type="GO" id="GO:0070733">
    <property type="term" value="F:AMPylase activity"/>
    <property type="evidence" value="ECO:0007669"/>
    <property type="project" value="TreeGrafter"/>
</dbReference>
<evidence type="ECO:0000313" key="11">
    <source>
        <dbReference type="EMBL" id="QIX02494.1"/>
    </source>
</evidence>
<dbReference type="PANTHER" id="PTHR32057">
    <property type="entry name" value="PROTEIN ADENYLYLTRANSFERASE SELO, MITOCHONDRIAL"/>
    <property type="match status" value="1"/>
</dbReference>
<accession>A0A6H0Y638</accession>
<evidence type="ECO:0000256" key="7">
    <source>
        <dbReference type="ARBA" id="ARBA00022840"/>
    </source>
</evidence>
<name>A0A6H0Y638_9PEZI</name>
<sequence>MQNGHAAKRFKISDLPKSNVFTQKLPTDEEFPSPKSSHSAERSQLGPRLVKHAAFTYVRPDPFPRNELLSVSRAALRDLAITPEDAQSKEFAQVVSGERIATVDGEVKDDDIYPWAQCYGGYQFGSWAGQLGDGRAISCAGKTPYSRFADGRAVLRSSIREYVVSEALNALGIPTTRALCLTLAPESKVRRERMEPGAVVARFAQTWLRFGTFDLARSRGDRDLVRKLANYAAEEIFGGWENLPAKTASDEGTIASTSIVA</sequence>
<proteinExistence type="inferred from homology"/>
<comment type="cofactor">
    <cofactor evidence="1">
        <name>Mg(2+)</name>
        <dbReference type="ChEBI" id="CHEBI:18420"/>
    </cofactor>
</comment>
<evidence type="ECO:0000256" key="5">
    <source>
        <dbReference type="ARBA" id="ARBA00022723"/>
    </source>
</evidence>
<feature type="region of interest" description="Disordered" evidence="10">
    <location>
        <begin position="18"/>
        <end position="45"/>
    </location>
</feature>
<keyword evidence="5" id="KW-0479">Metal-binding</keyword>
<dbReference type="AlphaFoldDB" id="A0A6H0Y638"/>